<protein>
    <submittedName>
        <fullName evidence="1">Uncharacterized protein</fullName>
    </submittedName>
</protein>
<dbReference type="OrthoDB" id="9758472at2"/>
<reference evidence="1 2" key="1">
    <citation type="submission" date="2018-03" db="EMBL/GenBank/DDBJ databases">
        <title>Adhaeribacter sp. HMF7605 Genome sequencing and assembly.</title>
        <authorList>
            <person name="Kang H."/>
            <person name="Kang J."/>
            <person name="Cha I."/>
            <person name="Kim H."/>
            <person name="Joh K."/>
        </authorList>
    </citation>
    <scope>NUCLEOTIDE SEQUENCE [LARGE SCALE GENOMIC DNA]</scope>
    <source>
        <strain evidence="1 2">HMF7605</strain>
    </source>
</reference>
<dbReference type="EMBL" id="PYFT01000001">
    <property type="protein sequence ID" value="PSR53098.1"/>
    <property type="molecule type" value="Genomic_DNA"/>
</dbReference>
<gene>
    <name evidence="1" type="ORF">AHMF7605_05935</name>
</gene>
<proteinExistence type="predicted"/>
<dbReference type="AlphaFoldDB" id="A0A2T2YCD0"/>
<evidence type="ECO:0000313" key="2">
    <source>
        <dbReference type="Proteomes" id="UP000240357"/>
    </source>
</evidence>
<dbReference type="Proteomes" id="UP000240357">
    <property type="component" value="Unassembled WGS sequence"/>
</dbReference>
<comment type="caution">
    <text evidence="1">The sequence shown here is derived from an EMBL/GenBank/DDBJ whole genome shotgun (WGS) entry which is preliminary data.</text>
</comment>
<sequence>MGKKTEVITLNGLHATISEKTLHQLLAKVPSVFVNVVDGSGNEVNISTRDLDPHGTSNLTFGRTALLLILIGTVIRLRITVFQWKPWSALKWGKKRGLCSSAPSLAACCITYKDRVIVNSSTCKHA</sequence>
<dbReference type="RefSeq" id="WP_106927384.1">
    <property type="nucleotide sequence ID" value="NZ_PYFT01000001.1"/>
</dbReference>
<name>A0A2T2YCD0_9BACT</name>
<organism evidence="1 2">
    <name type="scientific">Adhaeribacter arboris</name>
    <dbReference type="NCBI Taxonomy" id="2072846"/>
    <lineage>
        <taxon>Bacteria</taxon>
        <taxon>Pseudomonadati</taxon>
        <taxon>Bacteroidota</taxon>
        <taxon>Cytophagia</taxon>
        <taxon>Cytophagales</taxon>
        <taxon>Hymenobacteraceae</taxon>
        <taxon>Adhaeribacter</taxon>
    </lineage>
</organism>
<evidence type="ECO:0000313" key="1">
    <source>
        <dbReference type="EMBL" id="PSR53098.1"/>
    </source>
</evidence>
<keyword evidence="2" id="KW-1185">Reference proteome</keyword>
<accession>A0A2T2YCD0</accession>